<comment type="subcellular location">
    <subcellularLocation>
        <location evidence="1">Membrane</location>
        <topology evidence="1">Multi-pass membrane protein</topology>
    </subcellularLocation>
</comment>
<dbReference type="Proteomes" id="UP000194280">
    <property type="component" value="Unassembled WGS sequence"/>
</dbReference>
<evidence type="ECO:0000256" key="1">
    <source>
        <dbReference type="ARBA" id="ARBA00004141"/>
    </source>
</evidence>
<organism evidence="7 8">
    <name type="scientific">Hortaea werneckii EXF-2000</name>
    <dbReference type="NCBI Taxonomy" id="1157616"/>
    <lineage>
        <taxon>Eukaryota</taxon>
        <taxon>Fungi</taxon>
        <taxon>Dikarya</taxon>
        <taxon>Ascomycota</taxon>
        <taxon>Pezizomycotina</taxon>
        <taxon>Dothideomycetes</taxon>
        <taxon>Dothideomycetidae</taxon>
        <taxon>Mycosphaerellales</taxon>
        <taxon>Teratosphaeriaceae</taxon>
        <taxon>Hortaea</taxon>
    </lineage>
</organism>
<feature type="transmembrane region" description="Helical" evidence="5">
    <location>
        <begin position="469"/>
        <end position="493"/>
    </location>
</feature>
<proteinExistence type="predicted"/>
<keyword evidence="4 5" id="KW-0472">Membrane</keyword>
<feature type="transmembrane region" description="Helical" evidence="5">
    <location>
        <begin position="499"/>
        <end position="520"/>
    </location>
</feature>
<feature type="transmembrane region" description="Helical" evidence="5">
    <location>
        <begin position="174"/>
        <end position="196"/>
    </location>
</feature>
<dbReference type="Pfam" id="PF07690">
    <property type="entry name" value="MFS_1"/>
    <property type="match status" value="1"/>
</dbReference>
<dbReference type="PANTHER" id="PTHR23502">
    <property type="entry name" value="MAJOR FACILITATOR SUPERFAMILY"/>
    <property type="match status" value="1"/>
</dbReference>
<sequence length="541" mass="60175">MSPPTDAEEELLPGTIRLVTEDEEIKLVPEPTASPNDPLNWSPARKYWHAGLVLYITAFTAATSNDAGAGGEAMVKYLGISYGVQNTAAGVLFIAIGYWTLLGSPLTTLYGRRIMYLLCLIWCFIGSIWYANIETKQDAIWNQLFVGASESCAEAVAQLSLSELFYQHQRGTVLGLYILATSIGTFLGPLVAGYISSNSWRWIGWTAAIVTGATFIVFYFGLEETVFDRTVLVGSTGSGQFYSDKSEKVADPDASRLPIELQSAPKVESKQNSLEAALEVRDRPKTYWEQIRLITPAHNLVGTGFKQYLVRLWETVKIFYFPAVMFAGLQWGAQDAWLSFYLTVEEDNWYEAPWYYTDAEVAIMNIPTLIGAFIGCVYGGWFSDLFVRWYAKRYRGGMSEAEDRLWLLLPSALINPAGLMLFGITSAKGYNWPLPYVGLGFTGFGFGCAGDLGMAYLMDAYPEMVLEGMVGVAVINNSLACIFTFCVSLWIDASGLQDTFIAIGVLSFAIQLLTLPMIYWGKASRRWTADAYRRFLYIRDG</sequence>
<evidence type="ECO:0000313" key="8">
    <source>
        <dbReference type="Proteomes" id="UP000194280"/>
    </source>
</evidence>
<feature type="transmembrane region" description="Helical" evidence="5">
    <location>
        <begin position="318"/>
        <end position="342"/>
    </location>
</feature>
<dbReference type="EMBL" id="MUNK01000055">
    <property type="protein sequence ID" value="OTA34701.1"/>
    <property type="molecule type" value="Genomic_DNA"/>
</dbReference>
<dbReference type="PANTHER" id="PTHR23502:SF34">
    <property type="entry name" value="PROTEIN HOL1"/>
    <property type="match status" value="1"/>
</dbReference>
<dbReference type="InterPro" id="IPR011701">
    <property type="entry name" value="MFS"/>
</dbReference>
<keyword evidence="3 5" id="KW-1133">Transmembrane helix</keyword>
<feature type="transmembrane region" description="Helical" evidence="5">
    <location>
        <begin position="436"/>
        <end position="457"/>
    </location>
</feature>
<feature type="transmembrane region" description="Helical" evidence="5">
    <location>
        <begin position="405"/>
        <end position="424"/>
    </location>
</feature>
<evidence type="ECO:0000313" key="7">
    <source>
        <dbReference type="EMBL" id="OTA34701.1"/>
    </source>
</evidence>
<feature type="transmembrane region" description="Helical" evidence="5">
    <location>
        <begin position="202"/>
        <end position="222"/>
    </location>
</feature>
<dbReference type="Gene3D" id="1.20.1250.20">
    <property type="entry name" value="MFS general substrate transporter like domains"/>
    <property type="match status" value="1"/>
</dbReference>
<protein>
    <recommendedName>
        <fullName evidence="6">Major facilitator superfamily (MFS) profile domain-containing protein</fullName>
    </recommendedName>
</protein>
<evidence type="ECO:0000256" key="2">
    <source>
        <dbReference type="ARBA" id="ARBA00022692"/>
    </source>
</evidence>
<dbReference type="STRING" id="1157616.A0A1Z5TFK4"/>
<dbReference type="FunCoup" id="A0A1Z5TFK4">
    <property type="interactions" value="33"/>
</dbReference>
<dbReference type="OrthoDB" id="5215911at2759"/>
<dbReference type="AlphaFoldDB" id="A0A1Z5TFK4"/>
<reference evidence="7 8" key="1">
    <citation type="submission" date="2017-01" db="EMBL/GenBank/DDBJ databases">
        <title>The recent genome duplication of the halophilic yeast Hortaea werneckii: insights from long-read sequencing.</title>
        <authorList>
            <person name="Sinha S."/>
            <person name="Flibotte S."/>
            <person name="Neira M."/>
            <person name="Lenassi M."/>
            <person name="Gostincar C."/>
            <person name="Stajich J.E."/>
            <person name="Nislow C.E."/>
        </authorList>
    </citation>
    <scope>NUCLEOTIDE SEQUENCE [LARGE SCALE GENOMIC DNA]</scope>
    <source>
        <strain evidence="7 8">EXF-2000</strain>
    </source>
</reference>
<dbReference type="InterPro" id="IPR036259">
    <property type="entry name" value="MFS_trans_sf"/>
</dbReference>
<evidence type="ECO:0000259" key="6">
    <source>
        <dbReference type="PROSITE" id="PS50850"/>
    </source>
</evidence>
<evidence type="ECO:0000256" key="3">
    <source>
        <dbReference type="ARBA" id="ARBA00022989"/>
    </source>
</evidence>
<gene>
    <name evidence="7" type="ORF">BTJ68_05287</name>
</gene>
<dbReference type="VEuPathDB" id="FungiDB:BTJ68_05287"/>
<keyword evidence="2 5" id="KW-0812">Transmembrane</keyword>
<feature type="transmembrane region" description="Helical" evidence="5">
    <location>
        <begin position="362"/>
        <end position="384"/>
    </location>
</feature>
<feature type="transmembrane region" description="Helical" evidence="5">
    <location>
        <begin position="77"/>
        <end position="102"/>
    </location>
</feature>
<dbReference type="GO" id="GO:0022857">
    <property type="term" value="F:transmembrane transporter activity"/>
    <property type="evidence" value="ECO:0007669"/>
    <property type="project" value="InterPro"/>
</dbReference>
<keyword evidence="8" id="KW-1185">Reference proteome</keyword>
<dbReference type="InParanoid" id="A0A1Z5TFK4"/>
<evidence type="ECO:0000256" key="5">
    <source>
        <dbReference type="SAM" id="Phobius"/>
    </source>
</evidence>
<feature type="transmembrane region" description="Helical" evidence="5">
    <location>
        <begin position="47"/>
        <end position="65"/>
    </location>
</feature>
<accession>A0A1Z5TFK4</accession>
<name>A0A1Z5TFK4_HORWE</name>
<dbReference type="FunFam" id="1.20.1250.20:FF:000224">
    <property type="entry name" value="MFS transporter, putative"/>
    <property type="match status" value="1"/>
</dbReference>
<evidence type="ECO:0000256" key="4">
    <source>
        <dbReference type="ARBA" id="ARBA00023136"/>
    </source>
</evidence>
<feature type="domain" description="Major facilitator superfamily (MFS) profile" evidence="6">
    <location>
        <begin position="46"/>
        <end position="522"/>
    </location>
</feature>
<comment type="caution">
    <text evidence="7">The sequence shown here is derived from an EMBL/GenBank/DDBJ whole genome shotgun (WGS) entry which is preliminary data.</text>
</comment>
<dbReference type="GO" id="GO:0005886">
    <property type="term" value="C:plasma membrane"/>
    <property type="evidence" value="ECO:0007669"/>
    <property type="project" value="TreeGrafter"/>
</dbReference>
<feature type="transmembrane region" description="Helical" evidence="5">
    <location>
        <begin position="114"/>
        <end position="133"/>
    </location>
</feature>
<dbReference type="PROSITE" id="PS50850">
    <property type="entry name" value="MFS"/>
    <property type="match status" value="1"/>
</dbReference>
<dbReference type="SUPFAM" id="SSF103473">
    <property type="entry name" value="MFS general substrate transporter"/>
    <property type="match status" value="1"/>
</dbReference>
<dbReference type="InterPro" id="IPR020846">
    <property type="entry name" value="MFS_dom"/>
</dbReference>